<comment type="caution">
    <text evidence="1">The sequence shown here is derived from an EMBL/GenBank/DDBJ whole genome shotgun (WGS) entry which is preliminary data.</text>
</comment>
<organism evidence="1 2">
    <name type="scientific">Holospora undulata HU1</name>
    <dbReference type="NCBI Taxonomy" id="1321371"/>
    <lineage>
        <taxon>Bacteria</taxon>
        <taxon>Pseudomonadati</taxon>
        <taxon>Pseudomonadota</taxon>
        <taxon>Alphaproteobacteria</taxon>
        <taxon>Holosporales</taxon>
        <taxon>Holosporaceae</taxon>
        <taxon>Holospora</taxon>
    </lineage>
</organism>
<protein>
    <submittedName>
        <fullName evidence="1">Uncharacterized protein</fullName>
    </submittedName>
</protein>
<reference evidence="1 2" key="1">
    <citation type="journal article" date="2013" name="Genome Announc.">
        <title>Draft Genome Sequence of Holospora undulata Strain HU1, a Micronucleus-Specific Symbiont of the Ciliate Paramecium caudatum.</title>
        <authorList>
            <person name="Dohra H."/>
            <person name="Suzuki H."/>
            <person name="Suzuki T."/>
            <person name="Tanaka K."/>
            <person name="Fujishima M."/>
        </authorList>
    </citation>
    <scope>NUCLEOTIDE SEQUENCE [LARGE SCALE GENOMIC DNA]</scope>
    <source>
        <strain evidence="1 2">HU1</strain>
    </source>
</reference>
<proteinExistence type="predicted"/>
<evidence type="ECO:0000313" key="2">
    <source>
        <dbReference type="Proteomes" id="UP000026922"/>
    </source>
</evidence>
<accession>A0A061JGZ8</accession>
<gene>
    <name evidence="1" type="ORF">K737_300167</name>
</gene>
<sequence>MFLLKMKNFSKIKLLFIVFVASPFYTYAWRNQQIEENVAPKEEEEFERIKERISIKIEKIINDCKKMIPTQSYAVESKEEKIYEDIPVMLKKIREKWGLSGLIAYEFSLNEFWNSFQKTAPDNYGGIQPKNANFVINALSFNTGLDVNLDVLLHDEVNEDGDNASLQSQLTVLFSSFEDKYSKNFRKILETRIQEENTLSEYDASKILRDTFVHFFFSKPQINEIFAIPNTFAELEKLFSLALDMNIQKIKDDKLDVVVQEASRNYSKVLSIVDRYKKKSLPMLVDSSVYKRDMLFNIKNSLLDLQKIFGDSSLFVFNLIEKHHLDLIEKHDPNRVNFFCVEEFFEFCLNKTKIVLRERSNNYRSVQYKKCFPYIFGWDLSSLFVGNIKNGHWIRKNFFIENHHYVGGVMEILDRFKKESFSEEQLARILKYFLNNYSFKNGQEELKRVNFLEEMYTNFFRIKTQRNLENKKNSLDILRKALVVFPELYQEKNKIIMNGLLSVFPNNNQKDFSDQERKKYEQKLFGIFRTADWEVCEEKNALKSNFVETVLKILNSDSQAQRKKEKNNKRFEIRRKISALFPENDNLFLESIHSMIDEYQISEDDAFGIIPAKAQSLIEQKKVEEKIISMFSRNELLK</sequence>
<dbReference type="AlphaFoldDB" id="A0A061JGZ8"/>
<name>A0A061JGZ8_9PROT</name>
<dbReference type="Proteomes" id="UP000026922">
    <property type="component" value="Unassembled WGS sequence"/>
</dbReference>
<evidence type="ECO:0000313" key="1">
    <source>
        <dbReference type="EMBL" id="ETZ05390.1"/>
    </source>
</evidence>
<keyword evidence="2" id="KW-1185">Reference proteome</keyword>
<dbReference type="EMBL" id="ARPM03000061">
    <property type="protein sequence ID" value="ETZ05390.1"/>
    <property type="molecule type" value="Genomic_DNA"/>
</dbReference>